<sequence length="301" mass="32157">MLSKEGKMKSTKKVVGSLAIAACTAVMGVVGSTPSASALEQGDKYVALGDSYASVGSLTSPQFKNPACVASTDNYAHKLAQQRGLQLDDATCAWAFTYNYDFPQNHALPFTALTGQRERVTEDTKLVTLTLGGNDAGTAFAFPPCFIRAVSGVGESCRVTSQDAVEKSIYAPGIDGRTLLQREIDIINDIKHRAPNAEIVVTGYMNAFKPDTWCLNDGFLSSDERTYFAETVDEVNNLMKDAANQTGVKYVAPPNEEKGWCDGGVGNQPSNSLLGFPDNTIPIHPTAAGQQRMADAISAQI</sequence>
<feature type="active site" description="Nucleophile" evidence="1">
    <location>
        <position position="51"/>
    </location>
</feature>
<reference evidence="5 6" key="1">
    <citation type="submission" date="2023-10" db="EMBL/GenBank/DDBJ databases">
        <title>complete genome sequence of Corynebacterium pseudokroppenstedtii P15-C1.</title>
        <authorList>
            <person name="Bruggemann H."/>
            <person name="Poehlein A."/>
        </authorList>
    </citation>
    <scope>NUCLEOTIDE SEQUENCE [LARGE SCALE GENOMIC DNA]</scope>
    <source>
        <strain evidence="5 6">P15_C1</strain>
    </source>
</reference>
<dbReference type="PANTHER" id="PTHR37981">
    <property type="entry name" value="LIPASE 2"/>
    <property type="match status" value="1"/>
</dbReference>
<feature type="chain" id="PRO_5043882926" evidence="3">
    <location>
        <begin position="29"/>
        <end position="301"/>
    </location>
</feature>
<evidence type="ECO:0000256" key="3">
    <source>
        <dbReference type="SAM" id="SignalP"/>
    </source>
</evidence>
<dbReference type="GO" id="GO:0004806">
    <property type="term" value="F:triacylglycerol lipase activity"/>
    <property type="evidence" value="ECO:0007669"/>
    <property type="project" value="TreeGrafter"/>
</dbReference>
<dbReference type="InterPro" id="IPR036514">
    <property type="entry name" value="SGNH_hydro_sf"/>
</dbReference>
<keyword evidence="2" id="KW-1015">Disulfide bond</keyword>
<feature type="domain" description="SGNH hydrolase-type esterase" evidence="4">
    <location>
        <begin position="47"/>
        <end position="292"/>
    </location>
</feature>
<organism evidence="5 6">
    <name type="scientific">Corynebacterium pseudokroppenstedtii</name>
    <dbReference type="NCBI Taxonomy" id="2804917"/>
    <lineage>
        <taxon>Bacteria</taxon>
        <taxon>Bacillati</taxon>
        <taxon>Actinomycetota</taxon>
        <taxon>Actinomycetes</taxon>
        <taxon>Mycobacteriales</taxon>
        <taxon>Corynebacteriaceae</taxon>
        <taxon>Corynebacterium</taxon>
    </lineage>
</organism>
<keyword evidence="3" id="KW-0732">Signal</keyword>
<dbReference type="InterPro" id="IPR013830">
    <property type="entry name" value="SGNH_hydro"/>
</dbReference>
<dbReference type="InterPro" id="IPR037460">
    <property type="entry name" value="SEST-like"/>
</dbReference>
<feature type="signal peptide" evidence="3">
    <location>
        <begin position="1"/>
        <end position="28"/>
    </location>
</feature>
<dbReference type="PANTHER" id="PTHR37981:SF1">
    <property type="entry name" value="SGNH HYDROLASE-TYPE ESTERASE DOMAIN-CONTAINING PROTEIN"/>
    <property type="match status" value="1"/>
</dbReference>
<dbReference type="Proteomes" id="UP001174314">
    <property type="component" value="Chromosome"/>
</dbReference>
<keyword evidence="5" id="KW-0378">Hydrolase</keyword>
<evidence type="ECO:0000256" key="1">
    <source>
        <dbReference type="PIRSR" id="PIRSR637460-1"/>
    </source>
</evidence>
<dbReference type="GO" id="GO:0019433">
    <property type="term" value="P:triglyceride catabolic process"/>
    <property type="evidence" value="ECO:0007669"/>
    <property type="project" value="TreeGrafter"/>
</dbReference>
<dbReference type="EC" id="3.1.-.-" evidence="5"/>
<dbReference type="Pfam" id="PF13472">
    <property type="entry name" value="Lipase_GDSL_2"/>
    <property type="match status" value="1"/>
</dbReference>
<evidence type="ECO:0000313" key="5">
    <source>
        <dbReference type="EMBL" id="WPF25773.1"/>
    </source>
</evidence>
<feature type="disulfide bond" evidence="2">
    <location>
        <begin position="68"/>
        <end position="92"/>
    </location>
</feature>
<accession>A0AAU0Q367</accession>
<dbReference type="Gene3D" id="3.40.50.1110">
    <property type="entry name" value="SGNH hydrolase"/>
    <property type="match status" value="1"/>
</dbReference>
<name>A0AAU0Q367_9CORY</name>
<feature type="disulfide bond" evidence="2">
    <location>
        <begin position="214"/>
        <end position="261"/>
    </location>
</feature>
<dbReference type="EMBL" id="CP137757">
    <property type="protein sequence ID" value="WPF25773.1"/>
    <property type="molecule type" value="Genomic_DNA"/>
</dbReference>
<proteinExistence type="predicted"/>
<feature type="active site" evidence="1">
    <location>
        <position position="284"/>
    </location>
</feature>
<gene>
    <name evidence="5" type="ORF">Q0N40_04365</name>
</gene>
<dbReference type="KEGG" id="cpsk:Q0N40_04365"/>
<evidence type="ECO:0000259" key="4">
    <source>
        <dbReference type="Pfam" id="PF13472"/>
    </source>
</evidence>
<evidence type="ECO:0000256" key="2">
    <source>
        <dbReference type="PIRSR" id="PIRSR637460-2"/>
    </source>
</evidence>
<dbReference type="CDD" id="cd01823">
    <property type="entry name" value="SEST_like"/>
    <property type="match status" value="1"/>
</dbReference>
<dbReference type="AlphaFoldDB" id="A0AAU0Q367"/>
<dbReference type="RefSeq" id="WP_221924087.1">
    <property type="nucleotide sequence ID" value="NZ_CP137757.1"/>
</dbReference>
<evidence type="ECO:0000313" key="6">
    <source>
        <dbReference type="Proteomes" id="UP001174314"/>
    </source>
</evidence>
<dbReference type="SUPFAM" id="SSF52266">
    <property type="entry name" value="SGNH hydrolase"/>
    <property type="match status" value="1"/>
</dbReference>
<protein>
    <submittedName>
        <fullName evidence="5">SGNH/GDSL hydrolase family protein</fullName>
        <ecNumber evidence="5">3.1.-.-</ecNumber>
    </submittedName>
</protein>
<keyword evidence="6" id="KW-1185">Reference proteome</keyword>